<dbReference type="EMBL" id="JAUSZI010000002">
    <property type="protein sequence ID" value="MDQ1027357.1"/>
    <property type="molecule type" value="Genomic_DNA"/>
</dbReference>
<organism evidence="2 3">
    <name type="scientific">Streptomyces umbrinus</name>
    <dbReference type="NCBI Taxonomy" id="67370"/>
    <lineage>
        <taxon>Bacteria</taxon>
        <taxon>Bacillati</taxon>
        <taxon>Actinomycetota</taxon>
        <taxon>Actinomycetes</taxon>
        <taxon>Kitasatosporales</taxon>
        <taxon>Streptomycetaceae</taxon>
        <taxon>Streptomyces</taxon>
        <taxon>Streptomyces phaeochromogenes group</taxon>
    </lineage>
</organism>
<gene>
    <name evidence="2" type="ORF">QF035_004939</name>
</gene>
<comment type="caution">
    <text evidence="2">The sequence shown here is derived from an EMBL/GenBank/DDBJ whole genome shotgun (WGS) entry which is preliminary data.</text>
</comment>
<proteinExistence type="predicted"/>
<protein>
    <submittedName>
        <fullName evidence="2">Uncharacterized protein</fullName>
    </submittedName>
</protein>
<feature type="region of interest" description="Disordered" evidence="1">
    <location>
        <begin position="60"/>
        <end position="79"/>
    </location>
</feature>
<accession>A0ABU0SV20</accession>
<reference evidence="2 3" key="1">
    <citation type="submission" date="2023-07" db="EMBL/GenBank/DDBJ databases">
        <title>Comparative genomics of wheat-associated soil bacteria to identify genetic determinants of phenazine resistance.</title>
        <authorList>
            <person name="Mouncey N."/>
        </authorList>
    </citation>
    <scope>NUCLEOTIDE SEQUENCE [LARGE SCALE GENOMIC DNA]</scope>
    <source>
        <strain evidence="2 3">V2I4</strain>
    </source>
</reference>
<evidence type="ECO:0000256" key="1">
    <source>
        <dbReference type="SAM" id="MobiDB-lite"/>
    </source>
</evidence>
<feature type="compositionally biased region" description="Low complexity" evidence="1">
    <location>
        <begin position="60"/>
        <end position="74"/>
    </location>
</feature>
<feature type="region of interest" description="Disordered" evidence="1">
    <location>
        <begin position="229"/>
        <end position="261"/>
    </location>
</feature>
<evidence type="ECO:0000313" key="3">
    <source>
        <dbReference type="Proteomes" id="UP001230328"/>
    </source>
</evidence>
<evidence type="ECO:0000313" key="2">
    <source>
        <dbReference type="EMBL" id="MDQ1027357.1"/>
    </source>
</evidence>
<keyword evidence="3" id="KW-1185">Reference proteome</keyword>
<feature type="compositionally biased region" description="Polar residues" evidence="1">
    <location>
        <begin position="85"/>
        <end position="107"/>
    </location>
</feature>
<feature type="region of interest" description="Disordered" evidence="1">
    <location>
        <begin position="85"/>
        <end position="128"/>
    </location>
</feature>
<sequence>MLASSVTFSVTVSCARTSVSRSNPCGVCTARSRARSGVATTGSGSPGAAGSTCLTVSASGSAGTTAGAPSRTASITASTVSTGTSGRAASCTSTMSIPGGSASSPIRTDSCRLSPPGTTRKSVRSGRACASRSVFTSAAPSGGATTTTRETARDAAMARTAWMSMGVPFSARSALGAPGPRRTPRPAAGITAAVRAPEGEGRESSDIGSCQVCVLGRRGYGLGVVPPTEGWGSAGRDALTGPFRDIRSSRCPGPARQVSGP</sequence>
<dbReference type="Proteomes" id="UP001230328">
    <property type="component" value="Unassembled WGS sequence"/>
</dbReference>
<name>A0ABU0SV20_9ACTN</name>